<reference evidence="2" key="1">
    <citation type="journal article" date="2023" name="Mol. Phylogenet. Evol.">
        <title>Genome-scale phylogeny and comparative genomics of the fungal order Sordariales.</title>
        <authorList>
            <person name="Hensen N."/>
            <person name="Bonometti L."/>
            <person name="Westerberg I."/>
            <person name="Brannstrom I.O."/>
            <person name="Guillou S."/>
            <person name="Cros-Aarteil S."/>
            <person name="Calhoun S."/>
            <person name="Haridas S."/>
            <person name="Kuo A."/>
            <person name="Mondo S."/>
            <person name="Pangilinan J."/>
            <person name="Riley R."/>
            <person name="LaButti K."/>
            <person name="Andreopoulos B."/>
            <person name="Lipzen A."/>
            <person name="Chen C."/>
            <person name="Yan M."/>
            <person name="Daum C."/>
            <person name="Ng V."/>
            <person name="Clum A."/>
            <person name="Steindorff A."/>
            <person name="Ohm R.A."/>
            <person name="Martin F."/>
            <person name="Silar P."/>
            <person name="Natvig D.O."/>
            <person name="Lalanne C."/>
            <person name="Gautier V."/>
            <person name="Ament-Velasquez S.L."/>
            <person name="Kruys A."/>
            <person name="Hutchinson M.I."/>
            <person name="Powell A.J."/>
            <person name="Barry K."/>
            <person name="Miller A.N."/>
            <person name="Grigoriev I.V."/>
            <person name="Debuchy R."/>
            <person name="Gladieux P."/>
            <person name="Hiltunen Thoren M."/>
            <person name="Johannesson H."/>
        </authorList>
    </citation>
    <scope>NUCLEOTIDE SEQUENCE</scope>
    <source>
        <strain evidence="2">CBS 103.79</strain>
    </source>
</reference>
<feature type="region of interest" description="Disordered" evidence="1">
    <location>
        <begin position="16"/>
        <end position="59"/>
    </location>
</feature>
<reference evidence="2" key="2">
    <citation type="submission" date="2023-05" db="EMBL/GenBank/DDBJ databases">
        <authorList>
            <consortium name="Lawrence Berkeley National Laboratory"/>
            <person name="Steindorff A."/>
            <person name="Hensen N."/>
            <person name="Bonometti L."/>
            <person name="Westerberg I."/>
            <person name="Brannstrom I.O."/>
            <person name="Guillou S."/>
            <person name="Cros-Aarteil S."/>
            <person name="Calhoun S."/>
            <person name="Haridas S."/>
            <person name="Kuo A."/>
            <person name="Mondo S."/>
            <person name="Pangilinan J."/>
            <person name="Riley R."/>
            <person name="Labutti K."/>
            <person name="Andreopoulos B."/>
            <person name="Lipzen A."/>
            <person name="Chen C."/>
            <person name="Yanf M."/>
            <person name="Daum C."/>
            <person name="Ng V."/>
            <person name="Clum A."/>
            <person name="Ohm R."/>
            <person name="Martin F."/>
            <person name="Silar P."/>
            <person name="Natvig D."/>
            <person name="Lalanne C."/>
            <person name="Gautier V."/>
            <person name="Ament-Velasquez S.L."/>
            <person name="Kruys A."/>
            <person name="Hutchinson M.I."/>
            <person name="Powell A.J."/>
            <person name="Barry K."/>
            <person name="Miller A.N."/>
            <person name="Grigoriev I.V."/>
            <person name="Debuchy R."/>
            <person name="Gladieux P."/>
            <person name="Thoren M.H."/>
            <person name="Johannesson H."/>
        </authorList>
    </citation>
    <scope>NUCLEOTIDE SEQUENCE</scope>
    <source>
        <strain evidence="2">CBS 103.79</strain>
    </source>
</reference>
<evidence type="ECO:0000313" key="2">
    <source>
        <dbReference type="EMBL" id="KAK3906297.1"/>
    </source>
</evidence>
<comment type="caution">
    <text evidence="2">The sequence shown here is derived from an EMBL/GenBank/DDBJ whole genome shotgun (WGS) entry which is preliminary data.</text>
</comment>
<feature type="compositionally biased region" description="Polar residues" evidence="1">
    <location>
        <begin position="35"/>
        <end position="52"/>
    </location>
</feature>
<gene>
    <name evidence="2" type="ORF">C8A05DRAFT_11980</name>
</gene>
<proteinExistence type="predicted"/>
<name>A0AAN6MVA2_9PEZI</name>
<accession>A0AAN6MVA2</accession>
<keyword evidence="3" id="KW-1185">Reference proteome</keyword>
<dbReference type="Proteomes" id="UP001303889">
    <property type="component" value="Unassembled WGS sequence"/>
</dbReference>
<protein>
    <submittedName>
        <fullName evidence="2">Uncharacterized protein</fullName>
    </submittedName>
</protein>
<dbReference type="EMBL" id="MU855331">
    <property type="protein sequence ID" value="KAK3906297.1"/>
    <property type="molecule type" value="Genomic_DNA"/>
</dbReference>
<dbReference type="AlphaFoldDB" id="A0AAN6MVA2"/>
<evidence type="ECO:0000256" key="1">
    <source>
        <dbReference type="SAM" id="MobiDB-lite"/>
    </source>
</evidence>
<evidence type="ECO:0000313" key="3">
    <source>
        <dbReference type="Proteomes" id="UP001303889"/>
    </source>
</evidence>
<sequence length="304" mass="32606">MVGSVLPGPLRLRRTAATAAAPKDARQRTAVQRKASGTTAQVATGRSHSTVGSRLDKPQVLPDRREFDLALTQGKGLASMVASTAAALGQPLEGSGLTDNPPFRAGLDLIFNASREYAAHQDADYHADFERSTYVNGVQHVLRGLPRDLEPAEAVMLHRAMPSVLAGESQAPAPGGGNGACEGVFDGKRGTATNGQNAVHILVLLCLCWLSSFAAWIIPRAVAYGHRVVEAEQKHGYIPRLLLAATALLHAVVQLLRYLGEFWPCRVVFLVLEYASQGIRGAVYEFGERAVAREAARRRVTRAA</sequence>
<organism evidence="2 3">
    <name type="scientific">Staphylotrichum tortipilum</name>
    <dbReference type="NCBI Taxonomy" id="2831512"/>
    <lineage>
        <taxon>Eukaryota</taxon>
        <taxon>Fungi</taxon>
        <taxon>Dikarya</taxon>
        <taxon>Ascomycota</taxon>
        <taxon>Pezizomycotina</taxon>
        <taxon>Sordariomycetes</taxon>
        <taxon>Sordariomycetidae</taxon>
        <taxon>Sordariales</taxon>
        <taxon>Chaetomiaceae</taxon>
        <taxon>Staphylotrichum</taxon>
    </lineage>
</organism>